<protein>
    <submittedName>
        <fullName evidence="4">FAM91 N-terminus/FAM91 C-terminus, putative</fullName>
    </submittedName>
</protein>
<dbReference type="InterPro" id="IPR028097">
    <property type="entry name" value="FAM91_C_dom"/>
</dbReference>
<dbReference type="InterPro" id="IPR039199">
    <property type="entry name" value="FAM91"/>
</dbReference>
<evidence type="ECO:0000313" key="4">
    <source>
        <dbReference type="EMBL" id="CAD2220645.1"/>
    </source>
</evidence>
<proteinExistence type="inferred from homology"/>
<gene>
    <name evidence="4" type="ORF">ADEAN_000816700</name>
</gene>
<dbReference type="PANTHER" id="PTHR28441:SF2">
    <property type="entry name" value="PROTEIN FAM91A1"/>
    <property type="match status" value="1"/>
</dbReference>
<dbReference type="InterPro" id="IPR028091">
    <property type="entry name" value="FAM91_N_dom"/>
</dbReference>
<sequence>MNRTSDDPQEVLLYKVLSMADERTPMSLLAQLLLLSDEDVCTAAEILIRLSLAVLKNPPLPETIVVNTKATVHESWLEEVEGIVSRQQQAAKDSALVLGSEMNANGDHPTRRVAFLYDSTLTGFLMMTNLSKNPLFKQNAVTLFEVGRMASDVVNVFLELLDGIDSTETQSFGGEAQKYISSAFCLRLVLHALKDLTSPEDTDGQSSTVGVDMLKIESLNELEPTTRYSVLGRNYWAYVITSPASCPPLIDMELSGVYGSTVSLMISPWFMLFLYVKTGQGPLSLLVPFGAQLHAFPPSFFRLEEPDKEDSPLGSVAKLRVRSMTLDAQVSYLDLDHSLLLVNDMAETAPVFLQCHSLSVLQKKKDGFIVEESPTAQRVLEVTIPFDLPSEEVKEMIQERVGDRFVVFAGGREGDLSRVMDLLTTSAAAIYVEHSLGYFVLSLTFRVVEQKEEKSAEEPSVLRLASCHVVDIGLGVPLTDLECCTRLVRQLPQRLTREEMDLHNASMQKCVGEFSEFLEKYTTLTRQVHGTLALQSSTNGGPMTQLHLRRTGISEGAPYPSTLVFFNGTELSIVDDLNPLSELW</sequence>
<accession>A0A7G2CMJ5</accession>
<feature type="domain" description="FAM91 C-terminal" evidence="3">
    <location>
        <begin position="110"/>
        <end position="572"/>
    </location>
</feature>
<dbReference type="OrthoDB" id="275996at2759"/>
<evidence type="ECO:0000259" key="3">
    <source>
        <dbReference type="Pfam" id="PF14648"/>
    </source>
</evidence>
<dbReference type="Proteomes" id="UP000515908">
    <property type="component" value="Chromosome 18"/>
</dbReference>
<comment type="similarity">
    <text evidence="1">Belongs to the FAM91 family.</text>
</comment>
<dbReference type="EMBL" id="LR877162">
    <property type="protein sequence ID" value="CAD2220645.1"/>
    <property type="molecule type" value="Genomic_DNA"/>
</dbReference>
<dbReference type="Pfam" id="PF14647">
    <property type="entry name" value="FAM91_N"/>
    <property type="match status" value="1"/>
</dbReference>
<dbReference type="PANTHER" id="PTHR28441">
    <property type="entry name" value="PROTEIN FAM91A1"/>
    <property type="match status" value="1"/>
</dbReference>
<feature type="domain" description="FAM91 N-terminal" evidence="2">
    <location>
        <begin position="1"/>
        <end position="76"/>
    </location>
</feature>
<reference evidence="4 5" key="1">
    <citation type="submission" date="2020-08" db="EMBL/GenBank/DDBJ databases">
        <authorList>
            <person name="Newling K."/>
            <person name="Davey J."/>
            <person name="Forrester S."/>
        </authorList>
    </citation>
    <scope>NUCLEOTIDE SEQUENCE [LARGE SCALE GENOMIC DNA]</scope>
    <source>
        <strain evidence="5">Crithidia deanei Carvalho (ATCC PRA-265)</strain>
    </source>
</reference>
<dbReference type="VEuPathDB" id="TriTrypDB:ADEAN_000816700"/>
<name>A0A7G2CMJ5_9TRYP</name>
<dbReference type="AlphaFoldDB" id="A0A7G2CMJ5"/>
<evidence type="ECO:0000259" key="2">
    <source>
        <dbReference type="Pfam" id="PF14647"/>
    </source>
</evidence>
<keyword evidence="5" id="KW-1185">Reference proteome</keyword>
<dbReference type="Pfam" id="PF14648">
    <property type="entry name" value="FAM91_C"/>
    <property type="match status" value="1"/>
</dbReference>
<evidence type="ECO:0000313" key="5">
    <source>
        <dbReference type="Proteomes" id="UP000515908"/>
    </source>
</evidence>
<evidence type="ECO:0000256" key="1">
    <source>
        <dbReference type="ARBA" id="ARBA00010319"/>
    </source>
</evidence>
<organism evidence="4 5">
    <name type="scientific">Angomonas deanei</name>
    <dbReference type="NCBI Taxonomy" id="59799"/>
    <lineage>
        <taxon>Eukaryota</taxon>
        <taxon>Discoba</taxon>
        <taxon>Euglenozoa</taxon>
        <taxon>Kinetoplastea</taxon>
        <taxon>Metakinetoplastina</taxon>
        <taxon>Trypanosomatida</taxon>
        <taxon>Trypanosomatidae</taxon>
        <taxon>Strigomonadinae</taxon>
        <taxon>Angomonas</taxon>
    </lineage>
</organism>